<dbReference type="InterPro" id="IPR054539">
    <property type="entry name" value="Beta-prop_PDH"/>
</dbReference>
<reference evidence="3" key="1">
    <citation type="submission" date="2022-07" db="EMBL/GenBank/DDBJ databases">
        <title>Fungi with potential for degradation of polypropylene.</title>
        <authorList>
            <person name="Gostincar C."/>
        </authorList>
    </citation>
    <scope>NUCLEOTIDE SEQUENCE</scope>
    <source>
        <strain evidence="3">EXF-13287</strain>
    </source>
</reference>
<dbReference type="AlphaFoldDB" id="A0AA38SG06"/>
<keyword evidence="4" id="KW-1185">Reference proteome</keyword>
<feature type="chain" id="PRO_5041318042" evidence="1">
    <location>
        <begin position="18"/>
        <end position="438"/>
    </location>
</feature>
<dbReference type="InterPro" id="IPR051262">
    <property type="entry name" value="SMP-30/CGR1_Lactonase"/>
</dbReference>
<gene>
    <name evidence="3" type="ORF">NKR19_g2741</name>
</gene>
<accession>A0AA38SG06</accession>
<dbReference type="Gene3D" id="2.120.10.30">
    <property type="entry name" value="TolB, C-terminal domain"/>
    <property type="match status" value="1"/>
</dbReference>
<protein>
    <submittedName>
        <fullName evidence="3">NHL repeat-containing protein</fullName>
    </submittedName>
</protein>
<dbReference type="EMBL" id="JANBVN010000029">
    <property type="protein sequence ID" value="KAJ9160947.1"/>
    <property type="molecule type" value="Genomic_DNA"/>
</dbReference>
<evidence type="ECO:0000259" key="2">
    <source>
        <dbReference type="Pfam" id="PF22807"/>
    </source>
</evidence>
<organism evidence="3 4">
    <name type="scientific">Coniochaeta hoffmannii</name>
    <dbReference type="NCBI Taxonomy" id="91930"/>
    <lineage>
        <taxon>Eukaryota</taxon>
        <taxon>Fungi</taxon>
        <taxon>Dikarya</taxon>
        <taxon>Ascomycota</taxon>
        <taxon>Pezizomycotina</taxon>
        <taxon>Sordariomycetes</taxon>
        <taxon>Sordariomycetidae</taxon>
        <taxon>Coniochaetales</taxon>
        <taxon>Coniochaetaceae</taxon>
        <taxon>Coniochaeta</taxon>
    </lineage>
</organism>
<dbReference type="InterPro" id="IPR011041">
    <property type="entry name" value="Quinoprot_gluc/sorb_DH_b-prop"/>
</dbReference>
<sequence>MKASTFLGVVLASTATAQTCLTPTSRFNPQMATGWTANLLINGLKAPRTMVFDQLGNMLVLEQGTGVKQIKFAAPGCDYVCAVSSQTVLTDPTLTHGLTLSPDGNTLFVSSVDMVYAHAYNASAGTTSAGQILIKNMANGGHSTRTLLISKSNPDLLLVSRGSDGNIDPLAGNISTGHSTIKYFRISEIMNTPTDHARGGTHLGWGLRNSVGLGEHPITGGMWSVENSMDNVHQQDVDIHNTNPAEEVNYHGVLGQLSQNPLQGINYGYPFCVSAWDPSTLRDSQVTVGQQFYANIPDGYDVEAADRTCAQYFEAPRVVLPAHTAPLDIKFVADGSAAFVSLHGSWDRSPPDGYRVVRIDFGADGQPTSSPLAGTQIMGNPDNTQCPGGCFRPTGLAFDSKGRLFMSSDATGEIYLIMPLPGVANGFPGCTPRTGGHE</sequence>
<evidence type="ECO:0000313" key="4">
    <source>
        <dbReference type="Proteomes" id="UP001174691"/>
    </source>
</evidence>
<feature type="signal peptide" evidence="1">
    <location>
        <begin position="1"/>
        <end position="17"/>
    </location>
</feature>
<dbReference type="Proteomes" id="UP001174691">
    <property type="component" value="Unassembled WGS sequence"/>
</dbReference>
<name>A0AA38SG06_9PEZI</name>
<dbReference type="PANTHER" id="PTHR47572:SF4">
    <property type="entry name" value="LACTONASE DRP35"/>
    <property type="match status" value="1"/>
</dbReference>
<dbReference type="SUPFAM" id="SSF50952">
    <property type="entry name" value="Soluble quinoprotein glucose dehydrogenase"/>
    <property type="match status" value="1"/>
</dbReference>
<comment type="caution">
    <text evidence="3">The sequence shown here is derived from an EMBL/GenBank/DDBJ whole genome shotgun (WGS) entry which is preliminary data.</text>
</comment>
<keyword evidence="1" id="KW-0732">Signal</keyword>
<evidence type="ECO:0000313" key="3">
    <source>
        <dbReference type="EMBL" id="KAJ9160947.1"/>
    </source>
</evidence>
<dbReference type="Pfam" id="PF22807">
    <property type="entry name" value="TrAA12"/>
    <property type="match status" value="1"/>
</dbReference>
<evidence type="ECO:0000256" key="1">
    <source>
        <dbReference type="SAM" id="SignalP"/>
    </source>
</evidence>
<feature type="domain" description="Pyrroloquinoline quinone-dependent pyranose dehydrogenase beta-propeller" evidence="2">
    <location>
        <begin position="29"/>
        <end position="417"/>
    </location>
</feature>
<dbReference type="InterPro" id="IPR011042">
    <property type="entry name" value="6-blade_b-propeller_TolB-like"/>
</dbReference>
<dbReference type="PANTHER" id="PTHR47572">
    <property type="entry name" value="LIPOPROTEIN-RELATED"/>
    <property type="match status" value="1"/>
</dbReference>
<proteinExistence type="predicted"/>